<feature type="region of interest" description="Disordered" evidence="4">
    <location>
        <begin position="1"/>
        <end position="247"/>
    </location>
</feature>
<feature type="compositionally biased region" description="Low complexity" evidence="4">
    <location>
        <begin position="185"/>
        <end position="195"/>
    </location>
</feature>
<evidence type="ECO:0000256" key="1">
    <source>
        <dbReference type="ARBA" id="ARBA00004604"/>
    </source>
</evidence>
<feature type="region of interest" description="Disordered" evidence="4">
    <location>
        <begin position="276"/>
        <end position="429"/>
    </location>
</feature>
<evidence type="ECO:0000256" key="2">
    <source>
        <dbReference type="ARBA" id="ARBA00006856"/>
    </source>
</evidence>
<dbReference type="EMBL" id="SRRM01000002">
    <property type="protein sequence ID" value="TKY90218.1"/>
    <property type="molecule type" value="Genomic_DNA"/>
</dbReference>
<dbReference type="SMART" id="SM00544">
    <property type="entry name" value="MA3"/>
    <property type="match status" value="1"/>
</dbReference>
<feature type="domain" description="MI" evidence="5">
    <location>
        <begin position="821"/>
        <end position="963"/>
    </location>
</feature>
<protein>
    <recommendedName>
        <fullName evidence="5">MI domain-containing protein</fullName>
    </recommendedName>
</protein>
<name>A0A4U7L2X2_9BASI</name>
<sequence length="1112" mass="122011">MPFDPRTKSRKTTTLPASLRDELGLPAPSAHRRPFRPQDRGANRFNSHTGSGISQLKAIGRPQSALNGAAKGTPRGPIKSLRNQEKEQQEQRQQQQQQQRSQPRTAPQHKRPHQSKDAAGAHASSSRQPQRAAEISQQKRKSEKQPEAALKVIKKPKSSKNNDNSEALEQKTRLNPFTGEMELVKSTAKKSSSSKPTALEKMLARAEAGPSSSSKGKARATDALAGAGKKKSRRHMNQQEKEEEDEIRWLEYSLGKSREGQDVVRDDLDDFLDDLDRFQVGMYDESGSENDEQSEEESDDSGLEEVTASESEGDEEEEEEEEREGESESASEGGGDEVDVSPEEGMYDFDSNDEDDFSNWDAAMATTDEEDEDAENDGADASTSEDDVDDDDDSEAEEAHALIAGLSNASPSESAAPASTTTAATSTSKYIPPALRAKLTAEASTSKTPSSTQSVTDLDMDPLAAQKLRRQAQGLLNRLGDGNIDTIVGEYESLYRTHARAHVTTTITQLILDTVTSRSNLIDTFVILHAALVAALHKVVGVEFAAFFVQRLVEELTKHYTALKEGGNGARKAAEEEEEEVKGKECLNLTVLACELYNLHVVACPLIYDLIRMFLGQQPGAASDTDAAAPTATGSVGEVDIELLLKTIRSCGHQLRTDDSSSLKSIISLTQSRVASSTSATSTRTKFMLERMSDLQKTKTKAIGNDASNPNSAAGQLLTRMKKYLGGMGKKRTVKSYEALRIGLKDLQDADKKGKWWLVGAAWTGQTDQSDAQGLTKLLPMNARASAIQSATTSAATQHNEQDEQQARLLELAREQGMNTDARRIVFVTLLTAEDYRQAAENVLLLKLNDVQRREVIRVLVHCVGSENVYNPYYTLIGQEICRNDYGMRITLQYCLWDFLREIGQKQVGGEKFAAALFSTEDDDDDEQGKRVDPRRVANMARAYAWWISHDCLSLQALKTVDFTALNPRPAHFLGLLLIHLILSIQSPKSPAKTLHLPTVTAPLKHDKLAKMVQSNLVGGSIDLTRGLLFFLNTKLDSRAQKQLILGAEAKGKTKELKDSMRPLLETVKEGLGVVVKTVEGIVQQHDGVGQIEDGGEMDLGHASSEDEEDDF</sequence>
<dbReference type="GO" id="GO:0042274">
    <property type="term" value="P:ribosomal small subunit biogenesis"/>
    <property type="evidence" value="ECO:0007669"/>
    <property type="project" value="TreeGrafter"/>
</dbReference>
<dbReference type="RefSeq" id="XP_029742203.1">
    <property type="nucleotide sequence ID" value="XM_029880817.1"/>
</dbReference>
<dbReference type="InterPro" id="IPR050781">
    <property type="entry name" value="CWC22_splicing_factor"/>
</dbReference>
<dbReference type="KEGG" id="sgra:EX895_000216"/>
<dbReference type="GO" id="GO:0003723">
    <property type="term" value="F:RNA binding"/>
    <property type="evidence" value="ECO:0007669"/>
    <property type="project" value="InterPro"/>
</dbReference>
<dbReference type="OrthoDB" id="361797at2759"/>
<evidence type="ECO:0000256" key="3">
    <source>
        <dbReference type="ARBA" id="ARBA00023242"/>
    </source>
</evidence>
<feature type="compositionally biased region" description="Acidic residues" evidence="4">
    <location>
        <begin position="286"/>
        <end position="303"/>
    </location>
</feature>
<dbReference type="AlphaFoldDB" id="A0A4U7L2X2"/>
<feature type="compositionally biased region" description="Polar residues" evidence="4">
    <location>
        <begin position="44"/>
        <end position="54"/>
    </location>
</feature>
<dbReference type="PROSITE" id="PS51366">
    <property type="entry name" value="MI"/>
    <property type="match status" value="1"/>
</dbReference>
<dbReference type="InterPro" id="IPR003890">
    <property type="entry name" value="MIF4G-like_typ-3"/>
</dbReference>
<keyword evidence="7" id="KW-1185">Reference proteome</keyword>
<dbReference type="PANTHER" id="PTHR18034">
    <property type="entry name" value="CELL CYCLE CONTROL PROTEIN CWF22-RELATED"/>
    <property type="match status" value="1"/>
</dbReference>
<dbReference type="PANTHER" id="PTHR18034:SF4">
    <property type="entry name" value="NUCLEOLAR MIF4G DOMAIN-CONTAINING PROTEIN 1"/>
    <property type="match status" value="1"/>
</dbReference>
<accession>A0A4U7L2X2</accession>
<evidence type="ECO:0000313" key="7">
    <source>
        <dbReference type="Proteomes" id="UP000306050"/>
    </source>
</evidence>
<dbReference type="SUPFAM" id="SSF48371">
    <property type="entry name" value="ARM repeat"/>
    <property type="match status" value="1"/>
</dbReference>
<reference evidence="6 7" key="1">
    <citation type="submission" date="2019-05" db="EMBL/GenBank/DDBJ databases">
        <title>Sporisorium graminicola CBS 10092 draft sequencing and annotation.</title>
        <authorList>
            <person name="Solano-Gonzalez S."/>
            <person name="Caddick M.X."/>
            <person name="Darby A."/>
        </authorList>
    </citation>
    <scope>NUCLEOTIDE SEQUENCE [LARGE SCALE GENOMIC DNA]</scope>
    <source>
        <strain evidence="6 7">CBS 10092</strain>
    </source>
</reference>
<organism evidence="6 7">
    <name type="scientific">Sporisorium graminicola</name>
    <dbReference type="NCBI Taxonomy" id="280036"/>
    <lineage>
        <taxon>Eukaryota</taxon>
        <taxon>Fungi</taxon>
        <taxon>Dikarya</taxon>
        <taxon>Basidiomycota</taxon>
        <taxon>Ustilaginomycotina</taxon>
        <taxon>Ustilaginomycetes</taxon>
        <taxon>Ustilaginales</taxon>
        <taxon>Ustilaginaceae</taxon>
        <taxon>Sporisorium</taxon>
    </lineage>
</organism>
<dbReference type="Proteomes" id="UP000306050">
    <property type="component" value="Chromosome SGRAM_1"/>
</dbReference>
<dbReference type="Pfam" id="PF02854">
    <property type="entry name" value="MIF4G"/>
    <property type="match status" value="1"/>
</dbReference>
<feature type="region of interest" description="Disordered" evidence="4">
    <location>
        <begin position="1087"/>
        <end position="1112"/>
    </location>
</feature>
<evidence type="ECO:0000256" key="4">
    <source>
        <dbReference type="SAM" id="MobiDB-lite"/>
    </source>
</evidence>
<evidence type="ECO:0000313" key="6">
    <source>
        <dbReference type="EMBL" id="TKY90218.1"/>
    </source>
</evidence>
<dbReference type="GO" id="GO:0005730">
    <property type="term" value="C:nucleolus"/>
    <property type="evidence" value="ECO:0007669"/>
    <property type="project" value="UniProtKB-SubCell"/>
</dbReference>
<feature type="compositionally biased region" description="Acidic residues" evidence="4">
    <location>
        <begin position="311"/>
        <end position="358"/>
    </location>
</feature>
<dbReference type="SMART" id="SM00543">
    <property type="entry name" value="MIF4G"/>
    <property type="match status" value="1"/>
</dbReference>
<dbReference type="InterPro" id="IPR003891">
    <property type="entry name" value="Initiation_fac_eIF4g_MI"/>
</dbReference>
<comment type="similarity">
    <text evidence="2">Belongs to the CWC22 family.</text>
</comment>
<dbReference type="Pfam" id="PF02847">
    <property type="entry name" value="MA3"/>
    <property type="match status" value="1"/>
</dbReference>
<comment type="subcellular location">
    <subcellularLocation>
        <location evidence="1">Nucleus</location>
        <location evidence="1">Nucleolus</location>
    </subcellularLocation>
</comment>
<proteinExistence type="inferred from homology"/>
<evidence type="ECO:0000259" key="5">
    <source>
        <dbReference type="PROSITE" id="PS51366"/>
    </source>
</evidence>
<gene>
    <name evidence="6" type="ORF">EX895_000216</name>
</gene>
<comment type="caution">
    <text evidence="6">The sequence shown here is derived from an EMBL/GenBank/DDBJ whole genome shotgun (WGS) entry which is preliminary data.</text>
</comment>
<feature type="compositionally biased region" description="Acidic residues" evidence="4">
    <location>
        <begin position="367"/>
        <end position="396"/>
    </location>
</feature>
<feature type="compositionally biased region" description="Low complexity" evidence="4">
    <location>
        <begin position="409"/>
        <end position="428"/>
    </location>
</feature>
<dbReference type="GeneID" id="40723111"/>
<dbReference type="Gene3D" id="1.25.40.180">
    <property type="match status" value="1"/>
</dbReference>
<feature type="compositionally biased region" description="Low complexity" evidence="4">
    <location>
        <begin position="91"/>
        <end position="102"/>
    </location>
</feature>
<dbReference type="InterPro" id="IPR016024">
    <property type="entry name" value="ARM-type_fold"/>
</dbReference>
<keyword evidence="3" id="KW-0539">Nucleus</keyword>